<keyword evidence="3" id="KW-1185">Reference proteome</keyword>
<evidence type="ECO:0000313" key="2">
    <source>
        <dbReference type="EMBL" id="MEL3973669.1"/>
    </source>
</evidence>
<feature type="coiled-coil region" evidence="1">
    <location>
        <begin position="84"/>
        <end position="125"/>
    </location>
</feature>
<organism evidence="2 3">
    <name type="scientific">Rossellomorea oryzaecorticis</name>
    <dbReference type="NCBI Taxonomy" id="1396505"/>
    <lineage>
        <taxon>Bacteria</taxon>
        <taxon>Bacillati</taxon>
        <taxon>Bacillota</taxon>
        <taxon>Bacilli</taxon>
        <taxon>Bacillales</taxon>
        <taxon>Bacillaceae</taxon>
        <taxon>Rossellomorea</taxon>
    </lineage>
</organism>
<evidence type="ECO:0000313" key="3">
    <source>
        <dbReference type="Proteomes" id="UP001389717"/>
    </source>
</evidence>
<reference evidence="2 3" key="1">
    <citation type="submission" date="2024-04" db="EMBL/GenBank/DDBJ databases">
        <title>Bacillus oryzaecorticis sp. nov., a moderately halophilic bacterium isolated from rice husks.</title>
        <authorList>
            <person name="Zhu H.-S."/>
        </authorList>
    </citation>
    <scope>NUCLEOTIDE SEQUENCE [LARGE SCALE GENOMIC DNA]</scope>
    <source>
        <strain evidence="2 3">ZC255</strain>
    </source>
</reference>
<name>A0ABU9KEN7_9BACI</name>
<protein>
    <submittedName>
        <fullName evidence="2">Uncharacterized protein</fullName>
    </submittedName>
</protein>
<keyword evidence="1" id="KW-0175">Coiled coil</keyword>
<dbReference type="Proteomes" id="UP001389717">
    <property type="component" value="Unassembled WGS sequence"/>
</dbReference>
<accession>A0ABU9KEN7</accession>
<gene>
    <name evidence="2" type="ORF">AAEO50_15380</name>
</gene>
<evidence type="ECO:0000256" key="1">
    <source>
        <dbReference type="SAM" id="Coils"/>
    </source>
</evidence>
<comment type="caution">
    <text evidence="2">The sequence shown here is derived from an EMBL/GenBank/DDBJ whole genome shotgun (WGS) entry which is preliminary data.</text>
</comment>
<sequence length="133" mass="15086">MNENNEEKSVVKNDVSLENEAFKNLAGNLLKNEKSMGSLMNLATTFLKNDSLLNSLETKGSLKNPATENGEEQEDKFTSLIKMQENLAKEISSLSQKLDTITNDIAEFKKEWQSLKENNRKLFKKSKGKVEKE</sequence>
<dbReference type="EMBL" id="JBBYAF010000032">
    <property type="protein sequence ID" value="MEL3973669.1"/>
    <property type="molecule type" value="Genomic_DNA"/>
</dbReference>
<proteinExistence type="predicted"/>
<dbReference type="RefSeq" id="WP_341985169.1">
    <property type="nucleotide sequence ID" value="NZ_JBBYAF010000032.1"/>
</dbReference>